<evidence type="ECO:0000313" key="4">
    <source>
        <dbReference type="Proteomes" id="UP000005019"/>
    </source>
</evidence>
<protein>
    <submittedName>
        <fullName evidence="3">Pterin-binding domain protein</fullName>
    </submittedName>
</protein>
<sequence>MAEQQVRSGGPIPGERILFLTGHLAWKSLQRVLDDMQPLPFEPRVLDIGINVAGLMTADLIRRRLPVDQVQADRIVVPGRCRGDLDALAQHYGVPVQRGPDEVKDLPMHFGRKAKKRVLDRHDVLIFAEIVDAPQVDVDAVLATARRYRRDGADVIDIGCLPDTDFPHMEDCIRALKAEGFQVSIDSLNTDDLLRGARAGADYLLSLKKSTLWVADEVDAIPVLIPDTPGDLDSLREAADIMTERGLPFYADPIIEPIHFGFTASIVRYHELRRTHPDIPIMMGVGNLTELTDADTSGINALLFGIISELRVGAVLATEVSPHARRAVKEADIARRVMFAAREDNALPRDYSGELMTTHQRRPFPDTPQEIADIAATVRDPNFRIQLSEQGVHIYNRDGMQVGTDPFALYPGLNVADDGAHAFYLGVELARAQIAWQLGRRYAQDEELDWGAAVEKKTQDLMAHCAPGTTLQRKAKRRPAEADPAPPDDTQDQA</sequence>
<gene>
    <name evidence="3" type="ORF">METUNv1_00454</name>
</gene>
<evidence type="ECO:0000259" key="2">
    <source>
        <dbReference type="PROSITE" id="PS50972"/>
    </source>
</evidence>
<dbReference type="InterPro" id="IPR000489">
    <property type="entry name" value="Pterin-binding_dom"/>
</dbReference>
<dbReference type="AlphaFoldDB" id="F5R8H8"/>
<accession>F5R8H8</accession>
<dbReference type="EMBL" id="AFHG01000029">
    <property type="protein sequence ID" value="EGK73281.1"/>
    <property type="molecule type" value="Genomic_DNA"/>
</dbReference>
<dbReference type="OrthoDB" id="4029442at2"/>
<dbReference type="Pfam" id="PF20123">
    <property type="entry name" value="DUF6513"/>
    <property type="match status" value="1"/>
</dbReference>
<dbReference type="eggNOG" id="COG1404">
    <property type="taxonomic scope" value="Bacteria"/>
</dbReference>
<dbReference type="SUPFAM" id="SSF51717">
    <property type="entry name" value="Dihydropteroate synthetase-like"/>
    <property type="match status" value="1"/>
</dbReference>
<keyword evidence="4" id="KW-1185">Reference proteome</keyword>
<dbReference type="PROSITE" id="PS50972">
    <property type="entry name" value="PTERIN_BINDING"/>
    <property type="match status" value="1"/>
</dbReference>
<evidence type="ECO:0000313" key="3">
    <source>
        <dbReference type="EMBL" id="EGK73281.1"/>
    </source>
</evidence>
<organism evidence="3 4">
    <name type="scientific">Methyloversatilis universalis (strain ATCC BAA-1314 / DSM 25237 / JCM 13912 / CCUG 52030 / FAM5)</name>
    <dbReference type="NCBI Taxonomy" id="1000565"/>
    <lineage>
        <taxon>Bacteria</taxon>
        <taxon>Pseudomonadati</taxon>
        <taxon>Pseudomonadota</taxon>
        <taxon>Betaproteobacteria</taxon>
        <taxon>Nitrosomonadales</taxon>
        <taxon>Sterolibacteriaceae</taxon>
        <taxon>Methyloversatilis</taxon>
    </lineage>
</organism>
<proteinExistence type="predicted"/>
<feature type="region of interest" description="Disordered" evidence="1">
    <location>
        <begin position="465"/>
        <end position="494"/>
    </location>
</feature>
<dbReference type="RefSeq" id="WP_008058412.1">
    <property type="nucleotide sequence ID" value="NZ_AFHG01000029.1"/>
</dbReference>
<dbReference type="STRING" id="1000565.METUNv1_00454"/>
<dbReference type="InterPro" id="IPR045406">
    <property type="entry name" value="DUF6513"/>
</dbReference>
<evidence type="ECO:0000256" key="1">
    <source>
        <dbReference type="SAM" id="MobiDB-lite"/>
    </source>
</evidence>
<feature type="domain" description="Pterin-binding" evidence="2">
    <location>
        <begin position="116"/>
        <end position="339"/>
    </location>
</feature>
<reference evidence="3 4" key="1">
    <citation type="journal article" date="2011" name="J. Bacteriol.">
        <title>Genome sequence of Methyloversatilis universalis FAM5T, a methylotrophic representative of the order Rhodocyclales.</title>
        <authorList>
            <person name="Kittichotirat W."/>
            <person name="Good N.M."/>
            <person name="Hall R."/>
            <person name="Bringel F."/>
            <person name="Lajus A."/>
            <person name="Medigue C."/>
            <person name="Smalley N.E."/>
            <person name="Beck D."/>
            <person name="Bumgarner R."/>
            <person name="Vuilleumier S."/>
            <person name="Kalyuzhnaya M.G."/>
        </authorList>
    </citation>
    <scope>NUCLEOTIDE SEQUENCE [LARGE SCALE GENOMIC DNA]</scope>
    <source>
        <strain evidence="4">ATCC BAA-1314 / JCM 13912 / FAM5</strain>
    </source>
</reference>
<name>F5R8H8_METUF</name>
<dbReference type="InterPro" id="IPR011005">
    <property type="entry name" value="Dihydropteroate_synth-like_sf"/>
</dbReference>
<comment type="caution">
    <text evidence="3">The sequence shown here is derived from an EMBL/GenBank/DDBJ whole genome shotgun (WGS) entry which is preliminary data.</text>
</comment>
<dbReference type="Proteomes" id="UP000005019">
    <property type="component" value="Unassembled WGS sequence"/>
</dbReference>
<dbReference type="GO" id="GO:0042558">
    <property type="term" value="P:pteridine-containing compound metabolic process"/>
    <property type="evidence" value="ECO:0007669"/>
    <property type="project" value="InterPro"/>
</dbReference>